<dbReference type="InterPro" id="IPR014795">
    <property type="entry name" value="TacA_1-like"/>
</dbReference>
<dbReference type="Pfam" id="PF08681">
    <property type="entry name" value="TacA1"/>
    <property type="match status" value="1"/>
</dbReference>
<evidence type="ECO:0000256" key="1">
    <source>
        <dbReference type="ARBA" id="ARBA00022491"/>
    </source>
</evidence>
<dbReference type="SUPFAM" id="SSF47598">
    <property type="entry name" value="Ribbon-helix-helix"/>
    <property type="match status" value="1"/>
</dbReference>
<keyword evidence="5" id="KW-0804">Transcription</keyword>
<dbReference type="AlphaFoldDB" id="A0A3B0SLK6"/>
<sequence length="92" mass="10226">MTAEQRDSRWNFRVKAQSDALVREAATLMGTSKTAFVEESAVSRARSLIAEYQPVVLSHEEFSRFADSLDAAPVAVPELVDLFAQQSQIPQQ</sequence>
<evidence type="ECO:0000313" key="6">
    <source>
        <dbReference type="EMBL" id="VAW05103.1"/>
    </source>
</evidence>
<dbReference type="InterPro" id="IPR010985">
    <property type="entry name" value="Ribbon_hlx_hlx"/>
</dbReference>
<dbReference type="GO" id="GO:0003677">
    <property type="term" value="F:DNA binding"/>
    <property type="evidence" value="ECO:0007669"/>
    <property type="project" value="UniProtKB-KW"/>
</dbReference>
<keyword evidence="3" id="KW-0805">Transcription regulation</keyword>
<protein>
    <recommendedName>
        <fullName evidence="7">DUF1778 domain-containing protein</fullName>
    </recommendedName>
</protein>
<keyword evidence="1" id="KW-0678">Repressor</keyword>
<dbReference type="EMBL" id="UOEI01000417">
    <property type="protein sequence ID" value="VAW05103.1"/>
    <property type="molecule type" value="Genomic_DNA"/>
</dbReference>
<dbReference type="PANTHER" id="PTHR35401">
    <property type="entry name" value="COPG FAMILY HELIX-TURN-HELIX PROTEIN-RELATED-RELATED"/>
    <property type="match status" value="1"/>
</dbReference>
<proteinExistence type="predicted"/>
<dbReference type="Gene3D" id="1.20.5.780">
    <property type="entry name" value="Single helix bin"/>
    <property type="match status" value="1"/>
</dbReference>
<evidence type="ECO:0000256" key="2">
    <source>
        <dbReference type="ARBA" id="ARBA00022649"/>
    </source>
</evidence>
<reference evidence="6" key="1">
    <citation type="submission" date="2018-06" db="EMBL/GenBank/DDBJ databases">
        <authorList>
            <person name="Zhirakovskaya E."/>
        </authorList>
    </citation>
    <scope>NUCLEOTIDE SEQUENCE</scope>
</reference>
<evidence type="ECO:0000256" key="3">
    <source>
        <dbReference type="ARBA" id="ARBA00023015"/>
    </source>
</evidence>
<evidence type="ECO:0008006" key="7">
    <source>
        <dbReference type="Google" id="ProtNLM"/>
    </source>
</evidence>
<organism evidence="6">
    <name type="scientific">hydrothermal vent metagenome</name>
    <dbReference type="NCBI Taxonomy" id="652676"/>
    <lineage>
        <taxon>unclassified sequences</taxon>
        <taxon>metagenomes</taxon>
        <taxon>ecological metagenomes</taxon>
    </lineage>
</organism>
<dbReference type="GO" id="GO:0006355">
    <property type="term" value="P:regulation of DNA-templated transcription"/>
    <property type="evidence" value="ECO:0007669"/>
    <property type="project" value="InterPro"/>
</dbReference>
<keyword evidence="4" id="KW-0238">DNA-binding</keyword>
<evidence type="ECO:0000256" key="4">
    <source>
        <dbReference type="ARBA" id="ARBA00023125"/>
    </source>
</evidence>
<accession>A0A3B0SLK6</accession>
<name>A0A3B0SLK6_9ZZZZ</name>
<dbReference type="PANTHER" id="PTHR35401:SF1">
    <property type="entry name" value="CYTOPLASMIC PROTEIN"/>
    <property type="match status" value="1"/>
</dbReference>
<keyword evidence="2" id="KW-1277">Toxin-antitoxin system</keyword>
<evidence type="ECO:0000256" key="5">
    <source>
        <dbReference type="ARBA" id="ARBA00023163"/>
    </source>
</evidence>
<gene>
    <name evidence="6" type="ORF">MNBD_ACTINO01-1386</name>
</gene>